<feature type="non-terminal residue" evidence="14">
    <location>
        <position position="1"/>
    </location>
</feature>
<comment type="similarity">
    <text evidence="2">Belongs to the ClpA/ClpB family. Torsin subfamily.</text>
</comment>
<feature type="region of interest" description="Disordered" evidence="11">
    <location>
        <begin position="279"/>
        <end position="317"/>
    </location>
</feature>
<dbReference type="SMART" id="SM00147">
    <property type="entry name" value="RasGEF"/>
    <property type="match status" value="1"/>
</dbReference>
<dbReference type="Pfam" id="PF00617">
    <property type="entry name" value="RasGEF"/>
    <property type="match status" value="1"/>
</dbReference>
<dbReference type="PANTHER" id="PTHR14247">
    <property type="entry name" value="BREAST CANCER ANTI-ESTROGEN RESISTANCE PROTEIN 3 HOMOLOG-LIKE PROTEIN"/>
    <property type="match status" value="1"/>
</dbReference>
<dbReference type="GO" id="GO:0005085">
    <property type="term" value="F:guanyl-nucleotide exchange factor activity"/>
    <property type="evidence" value="ECO:0007669"/>
    <property type="project" value="UniProtKB-KW"/>
</dbReference>
<dbReference type="GO" id="GO:0005788">
    <property type="term" value="C:endoplasmic reticulum lumen"/>
    <property type="evidence" value="ECO:0007669"/>
    <property type="project" value="UniProtKB-SubCell"/>
</dbReference>
<feature type="domain" description="Ras-GEF" evidence="13">
    <location>
        <begin position="374"/>
        <end position="623"/>
    </location>
</feature>
<dbReference type="PROSITE" id="PS50009">
    <property type="entry name" value="RASGEF_CAT"/>
    <property type="match status" value="1"/>
</dbReference>
<feature type="compositionally biased region" description="Polar residues" evidence="11">
    <location>
        <begin position="279"/>
        <end position="293"/>
    </location>
</feature>
<keyword evidence="7 10" id="KW-0727">SH2 domain</keyword>
<evidence type="ECO:0000313" key="14">
    <source>
        <dbReference type="EMBL" id="KAK1792305.1"/>
    </source>
</evidence>
<dbReference type="InterPro" id="IPR036964">
    <property type="entry name" value="RASGEF_cat_dom_sf"/>
</dbReference>
<organism evidence="14 15">
    <name type="scientific">Electrophorus voltai</name>
    <dbReference type="NCBI Taxonomy" id="2609070"/>
    <lineage>
        <taxon>Eukaryota</taxon>
        <taxon>Metazoa</taxon>
        <taxon>Chordata</taxon>
        <taxon>Craniata</taxon>
        <taxon>Vertebrata</taxon>
        <taxon>Euteleostomi</taxon>
        <taxon>Actinopterygii</taxon>
        <taxon>Neopterygii</taxon>
        <taxon>Teleostei</taxon>
        <taxon>Ostariophysi</taxon>
        <taxon>Gymnotiformes</taxon>
        <taxon>Gymnotoidei</taxon>
        <taxon>Gymnotidae</taxon>
        <taxon>Electrophorus</taxon>
    </lineage>
</organism>
<dbReference type="FunFam" id="3.30.505.10:FF:000013">
    <property type="entry name" value="SH2 domain-containing protein 3C isoform X1"/>
    <property type="match status" value="1"/>
</dbReference>
<dbReference type="FunFam" id="3.40.50.300:FF:002276">
    <property type="entry name" value="Torsin, putative"/>
    <property type="match status" value="1"/>
</dbReference>
<dbReference type="SMART" id="SM00252">
    <property type="entry name" value="SH2"/>
    <property type="match status" value="1"/>
</dbReference>
<keyword evidence="8" id="KW-0325">Glycoprotein</keyword>
<accession>A0AAD8Z6J5</accession>
<feature type="domain" description="SH2" evidence="12">
    <location>
        <begin position="44"/>
        <end position="143"/>
    </location>
</feature>
<evidence type="ECO:0000256" key="6">
    <source>
        <dbReference type="ARBA" id="ARBA00022840"/>
    </source>
</evidence>
<dbReference type="PANTHER" id="PTHR14247:SF6">
    <property type="entry name" value="SH2 DOMAIN-CONTAINING PROTEIN 3C"/>
    <property type="match status" value="1"/>
</dbReference>
<evidence type="ECO:0000256" key="2">
    <source>
        <dbReference type="ARBA" id="ARBA00006235"/>
    </source>
</evidence>
<keyword evidence="4" id="KW-0547">Nucleotide-binding</keyword>
<comment type="caution">
    <text evidence="14">The sequence shown here is derived from an EMBL/GenBank/DDBJ whole genome shotgun (WGS) entry which is preliminary data.</text>
</comment>
<evidence type="ECO:0000256" key="8">
    <source>
        <dbReference type="ARBA" id="ARBA00023180"/>
    </source>
</evidence>
<dbReference type="Gene3D" id="3.30.505.10">
    <property type="entry name" value="SH2 domain"/>
    <property type="match status" value="1"/>
</dbReference>
<keyword evidence="3" id="KW-0732">Signal</keyword>
<dbReference type="InterPro" id="IPR000980">
    <property type="entry name" value="SH2"/>
</dbReference>
<dbReference type="InterPro" id="IPR044102">
    <property type="entry name" value="SH2_SHEP1/BCAR3/NSP1"/>
</dbReference>
<dbReference type="SUPFAM" id="SSF48366">
    <property type="entry name" value="Ras GEF"/>
    <property type="match status" value="1"/>
</dbReference>
<evidence type="ECO:0000256" key="7">
    <source>
        <dbReference type="ARBA" id="ARBA00022999"/>
    </source>
</evidence>
<dbReference type="InterPro" id="IPR036860">
    <property type="entry name" value="SH2_dom_sf"/>
</dbReference>
<evidence type="ECO:0000256" key="1">
    <source>
        <dbReference type="ARBA" id="ARBA00004319"/>
    </source>
</evidence>
<feature type="compositionally biased region" description="Low complexity" evidence="11">
    <location>
        <begin position="294"/>
        <end position="303"/>
    </location>
</feature>
<dbReference type="InterPro" id="IPR010448">
    <property type="entry name" value="Torsin"/>
</dbReference>
<evidence type="ECO:0000256" key="9">
    <source>
        <dbReference type="PROSITE-ProRule" id="PRU00168"/>
    </source>
</evidence>
<dbReference type="GO" id="GO:0001784">
    <property type="term" value="F:phosphotyrosine residue binding"/>
    <property type="evidence" value="ECO:0007669"/>
    <property type="project" value="InterPro"/>
</dbReference>
<evidence type="ECO:0000313" key="15">
    <source>
        <dbReference type="Proteomes" id="UP001239994"/>
    </source>
</evidence>
<dbReference type="CDD" id="cd10337">
    <property type="entry name" value="SH2_BCAR3"/>
    <property type="match status" value="1"/>
</dbReference>
<dbReference type="PROSITE" id="PS50001">
    <property type="entry name" value="SH2"/>
    <property type="match status" value="1"/>
</dbReference>
<protein>
    <recommendedName>
        <fullName evidence="16">SH2 domain-containing protein</fullName>
    </recommendedName>
</protein>
<keyword evidence="5" id="KW-0256">Endoplasmic reticulum</keyword>
<evidence type="ECO:0000259" key="12">
    <source>
        <dbReference type="PROSITE" id="PS50001"/>
    </source>
</evidence>
<dbReference type="SUPFAM" id="SSF55550">
    <property type="entry name" value="SH2 domain"/>
    <property type="match status" value="1"/>
</dbReference>
<keyword evidence="15" id="KW-1185">Reference proteome</keyword>
<reference evidence="14" key="1">
    <citation type="submission" date="2023-03" db="EMBL/GenBank/DDBJ databases">
        <title>Electrophorus voltai genome.</title>
        <authorList>
            <person name="Bian C."/>
        </authorList>
    </citation>
    <scope>NUCLEOTIDE SEQUENCE</scope>
    <source>
        <strain evidence="14">CB-2022</strain>
        <tissue evidence="14">Muscle</tissue>
    </source>
</reference>
<dbReference type="InterPro" id="IPR051853">
    <property type="entry name" value="SH2-Ras-GEF_adapter"/>
</dbReference>
<name>A0AAD8Z6J5_9TELE</name>
<sequence>MENRGEYVMFSKETCLLDAPAEKLRKELEEELRLSNSNLQSHGWYHGRIPWEVSDSLVLQDGDFLIRDSLTSLGDYVLTCRWNQQVLHFLISKVLLRSSDTYVRAQYILEGEAFDSIPTLVHFYVGNPTPLTKQSGAHIYTPVNRTLPVHYLETMFGQAQASPERTPLNSPVHGKVNLKKRGSIAVTEALEIELINPEREAIKSFVGNLEQQVVLTSSTTPLNTLCRRRRSSSCNRKFVVVPSSPVLERPSETQLYPSATANSAVICLEPTLNIWPTMKQSGHSTTAESSTLLSNPAISPPSHSHIEPPHSGQENQTVTGLMGEDNEDYLMPLVVETASSFRPSMYQSPLLPTENKPLETGVLKRVKKVLTDADTKAIAMHITKVDCMVSQIFDIPNERTRGMGVSSGMELLTLPHGHHLRQDLLERFHTMSIMLAVEMLGCTGSVDERGALLHRAISLAFELKSNLANMYGFAAVMRVLELPQIARLQKTWMVLRQKYTESAVLYEKTLRPSLKRMNDGKEVCNLLETTVPHMLPLLVLLEKTAVTLEGSESWESLDTGMDSVLWHLDTARSIASHGDTFCSNAKAKLQGLEWDLYKNVYGQHLAQDIVSESVARFLQNENPDRPLVLSFHGASGTGKSMVSTMLGRYLYGTAMGSTYIHQYVPTLHFPLADRVRQYRSELKRWVLGNLTACARSVFIFDEMEKMPPGVIDVLEPFLGPSHVVFQTNYRKAIYVFISTVGKEVINKVALESRQAERDREEIQPEELEEAIADAVYNNKNSGFYNSKIISEKRIAHFVPFLPLLRRHVERCAQRELCQRGVCQRRDVATAVGGAMSYMPQLDLRAPVHTLSRTAVLARPLALPFGQVSLPSRIRLRKGTSPPPRSDNGLQSPPFPTSVSSPLSPHFLPNRSIIGSLSLVNVASHSPDGAFMCVAE</sequence>
<dbReference type="Pfam" id="PF00017">
    <property type="entry name" value="SH2"/>
    <property type="match status" value="1"/>
</dbReference>
<dbReference type="InterPro" id="IPR027417">
    <property type="entry name" value="P-loop_NTPase"/>
</dbReference>
<evidence type="ECO:0000256" key="4">
    <source>
        <dbReference type="ARBA" id="ARBA00022741"/>
    </source>
</evidence>
<dbReference type="SUPFAM" id="SSF52540">
    <property type="entry name" value="P-loop containing nucleoside triphosphate hydrolases"/>
    <property type="match status" value="1"/>
</dbReference>
<evidence type="ECO:0000256" key="11">
    <source>
        <dbReference type="SAM" id="MobiDB-lite"/>
    </source>
</evidence>
<dbReference type="GO" id="GO:0005524">
    <property type="term" value="F:ATP binding"/>
    <property type="evidence" value="ECO:0007669"/>
    <property type="project" value="UniProtKB-KW"/>
</dbReference>
<evidence type="ECO:0000256" key="10">
    <source>
        <dbReference type="PROSITE-ProRule" id="PRU00191"/>
    </source>
</evidence>
<evidence type="ECO:0000256" key="5">
    <source>
        <dbReference type="ARBA" id="ARBA00022824"/>
    </source>
</evidence>
<gene>
    <name evidence="14" type="ORF">P4O66_012258</name>
</gene>
<keyword evidence="6" id="KW-0067">ATP-binding</keyword>
<dbReference type="InterPro" id="IPR001895">
    <property type="entry name" value="RASGEF_cat_dom"/>
</dbReference>
<comment type="subcellular location">
    <subcellularLocation>
        <location evidence="1">Endoplasmic reticulum lumen</location>
    </subcellularLocation>
</comment>
<dbReference type="Gene3D" id="1.10.840.10">
    <property type="entry name" value="Ras guanine-nucleotide exchange factors catalytic domain"/>
    <property type="match status" value="1"/>
</dbReference>
<dbReference type="Pfam" id="PF06309">
    <property type="entry name" value="Torsin"/>
    <property type="match status" value="1"/>
</dbReference>
<dbReference type="GO" id="GO:0016887">
    <property type="term" value="F:ATP hydrolysis activity"/>
    <property type="evidence" value="ECO:0007669"/>
    <property type="project" value="InterPro"/>
</dbReference>
<keyword evidence="9" id="KW-0344">Guanine-nucleotide releasing factor</keyword>
<evidence type="ECO:0000259" key="13">
    <source>
        <dbReference type="PROSITE" id="PS50009"/>
    </source>
</evidence>
<evidence type="ECO:0008006" key="16">
    <source>
        <dbReference type="Google" id="ProtNLM"/>
    </source>
</evidence>
<proteinExistence type="inferred from homology"/>
<evidence type="ECO:0000256" key="3">
    <source>
        <dbReference type="ARBA" id="ARBA00022729"/>
    </source>
</evidence>
<dbReference type="GO" id="GO:0007264">
    <property type="term" value="P:small GTPase-mediated signal transduction"/>
    <property type="evidence" value="ECO:0007669"/>
    <property type="project" value="InterPro"/>
</dbReference>
<dbReference type="AlphaFoldDB" id="A0AAD8Z6J5"/>
<dbReference type="Proteomes" id="UP001239994">
    <property type="component" value="Unassembled WGS sequence"/>
</dbReference>
<feature type="region of interest" description="Disordered" evidence="11">
    <location>
        <begin position="873"/>
        <end position="900"/>
    </location>
</feature>
<dbReference type="InterPro" id="IPR023578">
    <property type="entry name" value="Ras_GEF_dom_sf"/>
</dbReference>
<dbReference type="EMBL" id="JAROKS010000019">
    <property type="protein sequence ID" value="KAK1792305.1"/>
    <property type="molecule type" value="Genomic_DNA"/>
</dbReference>